<comment type="similarity">
    <text evidence="2">Belongs to the peroxin-3 family.</text>
</comment>
<reference evidence="7" key="1">
    <citation type="submission" date="2016-03" db="EMBL/GenBank/DDBJ databases">
        <authorList>
            <person name="Devillers Hugo."/>
        </authorList>
    </citation>
    <scope>NUCLEOTIDE SEQUENCE [LARGE SCALE GENOMIC DNA]</scope>
</reference>
<dbReference type="Proteomes" id="UP000189911">
    <property type="component" value="Chromosome B"/>
</dbReference>
<feature type="compositionally biased region" description="Basic and acidic residues" evidence="5">
    <location>
        <begin position="104"/>
        <end position="115"/>
    </location>
</feature>
<dbReference type="Pfam" id="PF04882">
    <property type="entry name" value="Peroxin-3"/>
    <property type="match status" value="1"/>
</dbReference>
<dbReference type="GO" id="GO:0005778">
    <property type="term" value="C:peroxisomal membrane"/>
    <property type="evidence" value="ECO:0007669"/>
    <property type="project" value="UniProtKB-SubCell"/>
</dbReference>
<evidence type="ECO:0000313" key="6">
    <source>
        <dbReference type="EMBL" id="SCU82219.1"/>
    </source>
</evidence>
<name>A0A1G4IYF4_9SACH</name>
<keyword evidence="7" id="KW-1185">Reference proteome</keyword>
<comment type="subcellular location">
    <subcellularLocation>
        <location evidence="1">Peroxisome membrane</location>
        <topology evidence="1">Single-pass membrane protein</topology>
    </subcellularLocation>
</comment>
<dbReference type="AlphaFoldDB" id="A0A1G4IYF4"/>
<accession>A0A1G4IYF4</accession>
<dbReference type="GO" id="GO:0030674">
    <property type="term" value="F:protein-macromolecule adaptor activity"/>
    <property type="evidence" value="ECO:0007669"/>
    <property type="project" value="TreeGrafter"/>
</dbReference>
<dbReference type="InterPro" id="IPR006966">
    <property type="entry name" value="Peroxin-3"/>
</dbReference>
<dbReference type="OrthoDB" id="45930at2759"/>
<dbReference type="PANTHER" id="PTHR28080:SF1">
    <property type="entry name" value="PEROXISOMAL BIOGENESIS FACTOR 3"/>
    <property type="match status" value="1"/>
</dbReference>
<gene>
    <name evidence="6" type="ORF">LANO_0B05512G</name>
</gene>
<dbReference type="PANTHER" id="PTHR28080">
    <property type="entry name" value="PEROXISOMAL BIOGENESIS FACTOR 3"/>
    <property type="match status" value="1"/>
</dbReference>
<evidence type="ECO:0000256" key="3">
    <source>
        <dbReference type="ARBA" id="ARBA00023140"/>
    </source>
</evidence>
<evidence type="ECO:0000256" key="4">
    <source>
        <dbReference type="ARBA" id="ARBA00032508"/>
    </source>
</evidence>
<protein>
    <recommendedName>
        <fullName evidence="4">Peroxin-3</fullName>
    </recommendedName>
</protein>
<feature type="region of interest" description="Disordered" evidence="5">
    <location>
        <begin position="103"/>
        <end position="123"/>
    </location>
</feature>
<dbReference type="EMBL" id="LT598450">
    <property type="protein sequence ID" value="SCU82219.1"/>
    <property type="molecule type" value="Genomic_DNA"/>
</dbReference>
<evidence type="ECO:0000256" key="1">
    <source>
        <dbReference type="ARBA" id="ARBA00004549"/>
    </source>
</evidence>
<evidence type="ECO:0000313" key="7">
    <source>
        <dbReference type="Proteomes" id="UP000189911"/>
    </source>
</evidence>
<evidence type="ECO:0000256" key="5">
    <source>
        <dbReference type="SAM" id="MobiDB-lite"/>
    </source>
</evidence>
<evidence type="ECO:0000256" key="2">
    <source>
        <dbReference type="ARBA" id="ARBA00008933"/>
    </source>
</evidence>
<keyword evidence="3" id="KW-0576">Peroxisome</keyword>
<feature type="region of interest" description="Disordered" evidence="5">
    <location>
        <begin position="215"/>
        <end position="237"/>
    </location>
</feature>
<dbReference type="GO" id="GO:0045046">
    <property type="term" value="P:protein import into peroxisome membrane"/>
    <property type="evidence" value="ECO:0007669"/>
    <property type="project" value="TreeGrafter"/>
</dbReference>
<proteinExistence type="inferred from homology"/>
<sequence>MSSRSLWQRHKNKVLFSSATVAFLFSTGAVSLYLIKKWLWRQQLKITEQQFVKEQIKRRFTQTQQDALYTIYELVPVLSLVLAKDLDVDEIVESLKGKKLSRRLSRENKPADHDGLSSGMSTSITEAQNTNTGRAHAEDAKTKAELWDDLKLKSLTKLCTVIYSVSSLLLLTRLQLNILARREYLETAVKVAVEKESSTQTSLTSWITSFWQASPRPLHRPQDQEPESPNMSEEARQARKSNYINEQAFLSFSWWLLNRGWLQFKSLAETLILREFGQLKPRDTLSVEEFSERLSNVLHSINQELFSQSQSEAVKQPSLQQILLPDLNLEQFVLQQTLDSDALKLLYEDSTVLRQLLNETSKCAQSTASLIVLESLVNDAFQFTMLQVEESVSKKSKRKTPKEIDDTSSSAGATQAEDSKFQMALFSVTCKNCCDEMLKSGVVSMNNMFLQRLDSIPELDDLSASVYSNFGF</sequence>
<organism evidence="6 7">
    <name type="scientific">Lachancea nothofagi CBS 11611</name>
    <dbReference type="NCBI Taxonomy" id="1266666"/>
    <lineage>
        <taxon>Eukaryota</taxon>
        <taxon>Fungi</taxon>
        <taxon>Dikarya</taxon>
        <taxon>Ascomycota</taxon>
        <taxon>Saccharomycotina</taxon>
        <taxon>Saccharomycetes</taxon>
        <taxon>Saccharomycetales</taxon>
        <taxon>Saccharomycetaceae</taxon>
        <taxon>Lachancea</taxon>
    </lineage>
</organism>